<evidence type="ECO:0000313" key="2">
    <source>
        <dbReference type="Proteomes" id="UP000004095"/>
    </source>
</evidence>
<organism evidence="1 2">
    <name type="scientific">Microscilla marina ATCC 23134</name>
    <dbReference type="NCBI Taxonomy" id="313606"/>
    <lineage>
        <taxon>Bacteria</taxon>
        <taxon>Pseudomonadati</taxon>
        <taxon>Bacteroidota</taxon>
        <taxon>Cytophagia</taxon>
        <taxon>Cytophagales</taxon>
        <taxon>Microscillaceae</taxon>
        <taxon>Microscilla</taxon>
    </lineage>
</organism>
<dbReference type="Proteomes" id="UP000004095">
    <property type="component" value="Unassembled WGS sequence"/>
</dbReference>
<comment type="caution">
    <text evidence="1">The sequence shown here is derived from an EMBL/GenBank/DDBJ whole genome shotgun (WGS) entry which is preliminary data.</text>
</comment>
<dbReference type="OrthoDB" id="978748at2"/>
<dbReference type="RefSeq" id="WP_002705540.1">
    <property type="nucleotide sequence ID" value="NZ_AAWS01000082.1"/>
</dbReference>
<keyword evidence="2" id="KW-1185">Reference proteome</keyword>
<protein>
    <submittedName>
        <fullName evidence="1">Uncharacterized protein</fullName>
    </submittedName>
</protein>
<dbReference type="EMBL" id="AAWS01000082">
    <property type="protein sequence ID" value="EAY24113.1"/>
    <property type="molecule type" value="Genomic_DNA"/>
</dbReference>
<reference evidence="1 2" key="1">
    <citation type="submission" date="2007-01" db="EMBL/GenBank/DDBJ databases">
        <authorList>
            <person name="Haygood M."/>
            <person name="Podell S."/>
            <person name="Anderson C."/>
            <person name="Hopkinson B."/>
            <person name="Roe K."/>
            <person name="Barbeau K."/>
            <person name="Gaasterland T."/>
            <person name="Ferriera S."/>
            <person name="Johnson J."/>
            <person name="Kravitz S."/>
            <person name="Beeson K."/>
            <person name="Sutton G."/>
            <person name="Rogers Y.-H."/>
            <person name="Friedman R."/>
            <person name="Frazier M."/>
            <person name="Venter J.C."/>
        </authorList>
    </citation>
    <scope>NUCLEOTIDE SEQUENCE [LARGE SCALE GENOMIC DNA]</scope>
    <source>
        <strain evidence="1 2">ATCC 23134</strain>
    </source>
</reference>
<accession>A1ZZV2</accession>
<proteinExistence type="predicted"/>
<dbReference type="eggNOG" id="ENOG5031EUD">
    <property type="taxonomic scope" value="Bacteria"/>
</dbReference>
<sequence>MKAASIREIKHELNNMPQGELIELCLKMSKFKKENKELLTYLLFEANNEANYIESIKEEMDVQFANINLKSAYFAKKSIRKIQRMVKKFIKYSKHKETEVELLIYFCIHLNKVNTLLGKSLALRNINLRQIATIRKTITYLHEDLQYDYKIELDEIAAKV</sequence>
<name>A1ZZV2_MICM2</name>
<gene>
    <name evidence="1" type="ORF">M23134_02489</name>
</gene>
<dbReference type="AlphaFoldDB" id="A1ZZV2"/>
<evidence type="ECO:0000313" key="1">
    <source>
        <dbReference type="EMBL" id="EAY24113.1"/>
    </source>
</evidence>